<sequence>MSNTYVYTLVIPNSAQQAGEQRQRRAVAASNALSGSTPAVESVGSQPGERTLRGQYRGALAKKMGRELAELSSAGDVETVPIYTDTADGLRGYYALEEFGVGNVDPRFGEAVAFDGRITKKGTSQTHWRATQTNPGEVVNPLGNDLTAEVGVPAAATKVRWLDESAGKVEPATILETRSGEFGDVDVVDATASSFEDPTLIFELDYAEEGKTDPTAWDDRGVAKLSDEDVLQWARVFDTGHEFEGSLVVDNGLIRLQLDETSAGLSEAHWDGAAWSDAALGPNPDGWTLFDADLRRCGTDRVEARCEFVDDAGSFYTLNATVARGADAVRWTRPENATKPTPTSLKDYLVPTASAIAMDAGATDVLVARDEVAT</sequence>
<dbReference type="Proteomes" id="UP001597187">
    <property type="component" value="Unassembled WGS sequence"/>
</dbReference>
<dbReference type="AlphaFoldDB" id="A0ABD6ARI9"/>
<feature type="region of interest" description="Disordered" evidence="1">
    <location>
        <begin position="29"/>
        <end position="50"/>
    </location>
</feature>
<protein>
    <submittedName>
        <fullName evidence="2">Uncharacterized protein</fullName>
    </submittedName>
</protein>
<organism evidence="2 3">
    <name type="scientific">Halomarina rubra</name>
    <dbReference type="NCBI Taxonomy" id="2071873"/>
    <lineage>
        <taxon>Archaea</taxon>
        <taxon>Methanobacteriati</taxon>
        <taxon>Methanobacteriota</taxon>
        <taxon>Stenosarchaea group</taxon>
        <taxon>Halobacteria</taxon>
        <taxon>Halobacteriales</taxon>
        <taxon>Natronomonadaceae</taxon>
        <taxon>Halomarina</taxon>
    </lineage>
</organism>
<feature type="compositionally biased region" description="Polar residues" evidence="1">
    <location>
        <begin position="31"/>
        <end position="45"/>
    </location>
</feature>
<keyword evidence="3" id="KW-1185">Reference proteome</keyword>
<gene>
    <name evidence="2" type="ORF">ACFSBT_04125</name>
</gene>
<evidence type="ECO:0000313" key="3">
    <source>
        <dbReference type="Proteomes" id="UP001597187"/>
    </source>
</evidence>
<evidence type="ECO:0000256" key="1">
    <source>
        <dbReference type="SAM" id="MobiDB-lite"/>
    </source>
</evidence>
<dbReference type="EMBL" id="JBHUDC010000002">
    <property type="protein sequence ID" value="MFD1512466.1"/>
    <property type="molecule type" value="Genomic_DNA"/>
</dbReference>
<reference evidence="2 3" key="1">
    <citation type="journal article" date="2019" name="Int. J. Syst. Evol. Microbiol.">
        <title>The Global Catalogue of Microorganisms (GCM) 10K type strain sequencing project: providing services to taxonomists for standard genome sequencing and annotation.</title>
        <authorList>
            <consortium name="The Broad Institute Genomics Platform"/>
            <consortium name="The Broad Institute Genome Sequencing Center for Infectious Disease"/>
            <person name="Wu L."/>
            <person name="Ma J."/>
        </authorList>
    </citation>
    <scope>NUCLEOTIDE SEQUENCE [LARGE SCALE GENOMIC DNA]</scope>
    <source>
        <strain evidence="2 3">CGMCC 1.12563</strain>
    </source>
</reference>
<accession>A0ABD6ARI9</accession>
<comment type="caution">
    <text evidence="2">The sequence shown here is derived from an EMBL/GenBank/DDBJ whole genome shotgun (WGS) entry which is preliminary data.</text>
</comment>
<dbReference type="RefSeq" id="WP_250872444.1">
    <property type="nucleotide sequence ID" value="NZ_JALXFV010000002.1"/>
</dbReference>
<evidence type="ECO:0000313" key="2">
    <source>
        <dbReference type="EMBL" id="MFD1512466.1"/>
    </source>
</evidence>
<proteinExistence type="predicted"/>
<name>A0ABD6ARI9_9EURY</name>